<reference evidence="1" key="2">
    <citation type="submission" date="2021-01" db="EMBL/GenBank/DDBJ databases">
        <authorList>
            <person name="Hahn C.R."/>
            <person name="Youssef N.H."/>
            <person name="Elshahed M."/>
        </authorList>
    </citation>
    <scope>NUCLEOTIDE SEQUENCE</scope>
    <source>
        <strain evidence="1">Zod_Metabat.24</strain>
    </source>
</reference>
<name>A0A9D8KCW1_9DELT</name>
<reference evidence="1" key="1">
    <citation type="journal article" date="2021" name="Environ. Microbiol.">
        <title>Genomic characterization of three novel Desulfobacterota classes expand the metabolic and phylogenetic diversity of the phylum.</title>
        <authorList>
            <person name="Murphy C.L."/>
            <person name="Biggerstaff J."/>
            <person name="Eichhorn A."/>
            <person name="Ewing E."/>
            <person name="Shahan R."/>
            <person name="Soriano D."/>
            <person name="Stewart S."/>
            <person name="VanMol K."/>
            <person name="Walker R."/>
            <person name="Walters P."/>
            <person name="Elshahed M.S."/>
            <person name="Youssef N.H."/>
        </authorList>
    </citation>
    <scope>NUCLEOTIDE SEQUENCE</scope>
    <source>
        <strain evidence="1">Zod_Metabat.24</strain>
    </source>
</reference>
<dbReference type="Gene3D" id="3.30.1380.10">
    <property type="match status" value="1"/>
</dbReference>
<evidence type="ECO:0000313" key="1">
    <source>
        <dbReference type="EMBL" id="MBN1572800.1"/>
    </source>
</evidence>
<dbReference type="Proteomes" id="UP000809273">
    <property type="component" value="Unassembled WGS sequence"/>
</dbReference>
<gene>
    <name evidence="1" type="ORF">JW984_06340</name>
</gene>
<dbReference type="AlphaFoldDB" id="A0A9D8KCW1"/>
<dbReference type="SUPFAM" id="SSF55166">
    <property type="entry name" value="Hedgehog/DD-peptidase"/>
    <property type="match status" value="1"/>
</dbReference>
<sequence>MGNMTEDDWKRVKYFTSNEGWGDPFRMDRELIFLMDTLRGLFHHPFVIHCGYQRRPEKPKSQHNFGRAADFHIEGISFRDAVDLMLAFIGPPPRGLGAADNIGLGIYPHWNNPGFHLDTRGERARWGAVNENGRQIYVSFAAAYDKIGG</sequence>
<evidence type="ECO:0008006" key="3">
    <source>
        <dbReference type="Google" id="ProtNLM"/>
    </source>
</evidence>
<comment type="caution">
    <text evidence="1">The sequence shown here is derived from an EMBL/GenBank/DDBJ whole genome shotgun (WGS) entry which is preliminary data.</text>
</comment>
<dbReference type="EMBL" id="JAFGIX010000029">
    <property type="protein sequence ID" value="MBN1572800.1"/>
    <property type="molecule type" value="Genomic_DNA"/>
</dbReference>
<evidence type="ECO:0000313" key="2">
    <source>
        <dbReference type="Proteomes" id="UP000809273"/>
    </source>
</evidence>
<proteinExistence type="predicted"/>
<organism evidence="1 2">
    <name type="scientific">Candidatus Zymogenus saltonus</name>
    <dbReference type="NCBI Taxonomy" id="2844893"/>
    <lineage>
        <taxon>Bacteria</taxon>
        <taxon>Deltaproteobacteria</taxon>
        <taxon>Candidatus Zymogenia</taxon>
        <taxon>Candidatus Zymogeniales</taxon>
        <taxon>Candidatus Zymogenaceae</taxon>
        <taxon>Candidatus Zymogenus</taxon>
    </lineage>
</organism>
<accession>A0A9D8KCW1</accession>
<protein>
    <recommendedName>
        <fullName evidence="3">Peptidase M15A C-terminal domain-containing protein</fullName>
    </recommendedName>
</protein>
<dbReference type="InterPro" id="IPR009045">
    <property type="entry name" value="Zn_M74/Hedgehog-like"/>
</dbReference>